<sequence length="558" mass="62771">SDGHVQLNPKQCFLAPSSPHSPRTTNAQERIYAQSRRLEHLPMPGIPKSTACRNCKVRRTKYVHVGSDGSGHKHAWSESAECWSGVVSASSPSMSEGQERRAGQRLNKEGLLSHFYRYSIPSPGQKLTTDGDRVAARLVTHLQSAPNRGLVLQTKYMKHLPRCMETCPALRDSIDLFCSVWHRYRRTERTDNLAHLAEYGRAIRSLRSTLAQGDYGITVETLAAITILGRTESLFDSRNDAPYIHELGIASLNERLGPPKAGDELHSALVAENYIVLTVPLTDFLQVPYWTRMKDCDFFMNKGSWDEASANATADLFQNQALRTHGKAAFKASQAVCGRLPSYYRDCHTIHSSTNRNDPSVMCLARKLMADLKQRLDTSAKANGELFEKAKELGVVREINDPSSITGKSYQITDVSLFQVNMCWMTAQILVLKMLFDCSVVYPEYADPAALRALLRKESIHVWNFIPALFELESFVAVTSLDVIYPTIEVATREEKEYLLDVLASLDRYRQALPTDRVLLDKAIVSYSALFSGRLSPNAPLDFETCKWHTKIPKRRQL</sequence>
<keyword evidence="3" id="KW-1185">Reference proteome</keyword>
<dbReference type="OrthoDB" id="5139210at2759"/>
<gene>
    <name evidence="2" type="ORF">CBYS24578_00003031</name>
</gene>
<dbReference type="EMBL" id="CABFNO020001553">
    <property type="protein sequence ID" value="CAH0000206.1"/>
    <property type="molecule type" value="Genomic_DNA"/>
</dbReference>
<evidence type="ECO:0000313" key="3">
    <source>
        <dbReference type="Proteomes" id="UP000754883"/>
    </source>
</evidence>
<reference evidence="3" key="1">
    <citation type="submission" date="2019-06" db="EMBL/GenBank/DDBJ databases">
        <authorList>
            <person name="Broberg M."/>
        </authorList>
    </citation>
    <scope>NUCLEOTIDE SEQUENCE [LARGE SCALE GENOMIC DNA]</scope>
</reference>
<feature type="region of interest" description="Disordered" evidence="1">
    <location>
        <begin position="1"/>
        <end position="26"/>
    </location>
</feature>
<dbReference type="Proteomes" id="UP000754883">
    <property type="component" value="Unassembled WGS sequence"/>
</dbReference>
<accession>A0A9N9URV3</accession>
<reference evidence="2 3" key="2">
    <citation type="submission" date="2021-10" db="EMBL/GenBank/DDBJ databases">
        <authorList>
            <person name="Piombo E."/>
        </authorList>
    </citation>
    <scope>NUCLEOTIDE SEQUENCE [LARGE SCALE GENOMIC DNA]</scope>
</reference>
<protein>
    <submittedName>
        <fullName evidence="2">Uncharacterized protein</fullName>
    </submittedName>
</protein>
<dbReference type="AlphaFoldDB" id="A0A9N9URV3"/>
<evidence type="ECO:0000256" key="1">
    <source>
        <dbReference type="SAM" id="MobiDB-lite"/>
    </source>
</evidence>
<comment type="caution">
    <text evidence="2">The sequence shown here is derived from an EMBL/GenBank/DDBJ whole genome shotgun (WGS) entry which is preliminary data.</text>
</comment>
<proteinExistence type="predicted"/>
<feature type="non-terminal residue" evidence="2">
    <location>
        <position position="1"/>
    </location>
</feature>
<name>A0A9N9URV3_9HYPO</name>
<organism evidence="2 3">
    <name type="scientific">Clonostachys byssicola</name>
    <dbReference type="NCBI Taxonomy" id="160290"/>
    <lineage>
        <taxon>Eukaryota</taxon>
        <taxon>Fungi</taxon>
        <taxon>Dikarya</taxon>
        <taxon>Ascomycota</taxon>
        <taxon>Pezizomycotina</taxon>
        <taxon>Sordariomycetes</taxon>
        <taxon>Hypocreomycetidae</taxon>
        <taxon>Hypocreales</taxon>
        <taxon>Bionectriaceae</taxon>
        <taxon>Clonostachys</taxon>
    </lineage>
</organism>
<evidence type="ECO:0000313" key="2">
    <source>
        <dbReference type="EMBL" id="CAH0000206.1"/>
    </source>
</evidence>